<dbReference type="InterPro" id="IPR018764">
    <property type="entry name" value="RskA_C"/>
</dbReference>
<evidence type="ECO:0000313" key="5">
    <source>
        <dbReference type="Proteomes" id="UP000655287"/>
    </source>
</evidence>
<keyword evidence="2" id="KW-0472">Membrane</keyword>
<evidence type="ECO:0000256" key="2">
    <source>
        <dbReference type="SAM" id="Phobius"/>
    </source>
</evidence>
<feature type="transmembrane region" description="Helical" evidence="2">
    <location>
        <begin position="103"/>
        <end position="124"/>
    </location>
</feature>
<comment type="caution">
    <text evidence="4">The sequence shown here is derived from an EMBL/GenBank/DDBJ whole genome shotgun (WGS) entry which is preliminary data.</text>
</comment>
<evidence type="ECO:0000259" key="3">
    <source>
        <dbReference type="Pfam" id="PF10099"/>
    </source>
</evidence>
<organism evidence="4 5">
    <name type="scientific">Sphaerisporangium rufum</name>
    <dbReference type="NCBI Taxonomy" id="1381558"/>
    <lineage>
        <taxon>Bacteria</taxon>
        <taxon>Bacillati</taxon>
        <taxon>Actinomycetota</taxon>
        <taxon>Actinomycetes</taxon>
        <taxon>Streptosporangiales</taxon>
        <taxon>Streptosporangiaceae</taxon>
        <taxon>Sphaerisporangium</taxon>
    </lineage>
</organism>
<dbReference type="EMBL" id="BOOU01000117">
    <property type="protein sequence ID" value="GII81906.1"/>
    <property type="molecule type" value="Genomic_DNA"/>
</dbReference>
<feature type="region of interest" description="Disordered" evidence="1">
    <location>
        <begin position="76"/>
        <end position="97"/>
    </location>
</feature>
<reference evidence="4" key="1">
    <citation type="submission" date="2021-01" db="EMBL/GenBank/DDBJ databases">
        <title>Whole genome shotgun sequence of Sphaerisporangium rufum NBRC 109079.</title>
        <authorList>
            <person name="Komaki H."/>
            <person name="Tamura T."/>
        </authorList>
    </citation>
    <scope>NUCLEOTIDE SEQUENCE</scope>
    <source>
        <strain evidence="4">NBRC 109079</strain>
    </source>
</reference>
<evidence type="ECO:0000256" key="1">
    <source>
        <dbReference type="SAM" id="MobiDB-lite"/>
    </source>
</evidence>
<feature type="domain" description="Anti-sigma K factor RskA C-terminal" evidence="3">
    <location>
        <begin position="107"/>
        <end position="232"/>
    </location>
</feature>
<dbReference type="Proteomes" id="UP000655287">
    <property type="component" value="Unassembled WGS sequence"/>
</dbReference>
<name>A0A919R935_9ACTN</name>
<protein>
    <recommendedName>
        <fullName evidence="3">Anti-sigma K factor RskA C-terminal domain-containing protein</fullName>
    </recommendedName>
</protein>
<dbReference type="Pfam" id="PF10099">
    <property type="entry name" value="RskA_C"/>
    <property type="match status" value="1"/>
</dbReference>
<evidence type="ECO:0000313" key="4">
    <source>
        <dbReference type="EMBL" id="GII81906.1"/>
    </source>
</evidence>
<dbReference type="AlphaFoldDB" id="A0A919R935"/>
<proteinExistence type="predicted"/>
<keyword evidence="2" id="KW-1133">Transmembrane helix</keyword>
<dbReference type="GO" id="GO:0005886">
    <property type="term" value="C:plasma membrane"/>
    <property type="evidence" value="ECO:0007669"/>
    <property type="project" value="InterPro"/>
</dbReference>
<accession>A0A919R935</accession>
<gene>
    <name evidence="4" type="ORF">Sru01_68880</name>
</gene>
<dbReference type="RefSeq" id="WP_203994905.1">
    <property type="nucleotide sequence ID" value="NZ_BOOU01000117.1"/>
</dbReference>
<sequence>MNHIDPEDLALLALGESIGGGDTAGPAPWDHLDSCRACAAELAELRAVVTTARSGPPRLEPVEPPGRVWERIAAELEPAPDATRGPDAPRPAAPGRSARRRRLLPVLTALAAGVAGVVVGASAVRVFDQERTPAETVARTALSALPRKPGQGTARVERSGGVTTLDLRVTGLPAAGGFYEVWLLDRKAAKLISLGALPPGGAGSFLVPSGVDLREYAVVDVSLEPFDGDPAHSSDSYVRGTLPG</sequence>
<keyword evidence="5" id="KW-1185">Reference proteome</keyword>
<keyword evidence="2" id="KW-0812">Transmembrane</keyword>